<evidence type="ECO:0000313" key="1">
    <source>
        <dbReference type="EMBL" id="TRZ24500.1"/>
    </source>
</evidence>
<dbReference type="EMBL" id="SWJQ01000048">
    <property type="protein sequence ID" value="TRZ24500.1"/>
    <property type="molecule type" value="Genomic_DNA"/>
</dbReference>
<dbReference type="Proteomes" id="UP000796761">
    <property type="component" value="Unassembled WGS sequence"/>
</dbReference>
<dbReference type="AlphaFoldDB" id="A0A8K1LRV4"/>
<sequence length="155" mass="16738">MKPACISDNGSVNETENDGHFRLLKHPFTSPSKMPKAKLGDVMVDISGVKRNVKSAREDPEIEFQVASVEKDTCAGVEERVAERAQETLSPMETTTGTEKFKVDETSSSVPVSQTLASSPGRTDLLLLEEESSHSNIPGDTTPNGGCLLSIFNEI</sequence>
<accession>A0A8K1LRV4</accession>
<protein>
    <submittedName>
        <fullName evidence="1">Uncharacterized protein</fullName>
    </submittedName>
</protein>
<evidence type="ECO:0000313" key="2">
    <source>
        <dbReference type="Proteomes" id="UP000796761"/>
    </source>
</evidence>
<organism evidence="1 2">
    <name type="scientific">Zosterops borbonicus</name>
    <dbReference type="NCBI Taxonomy" id="364589"/>
    <lineage>
        <taxon>Eukaryota</taxon>
        <taxon>Metazoa</taxon>
        <taxon>Chordata</taxon>
        <taxon>Craniata</taxon>
        <taxon>Vertebrata</taxon>
        <taxon>Euteleostomi</taxon>
        <taxon>Archelosauria</taxon>
        <taxon>Archosauria</taxon>
        <taxon>Dinosauria</taxon>
        <taxon>Saurischia</taxon>
        <taxon>Theropoda</taxon>
        <taxon>Coelurosauria</taxon>
        <taxon>Aves</taxon>
        <taxon>Neognathae</taxon>
        <taxon>Neoaves</taxon>
        <taxon>Telluraves</taxon>
        <taxon>Australaves</taxon>
        <taxon>Passeriformes</taxon>
        <taxon>Sylvioidea</taxon>
        <taxon>Zosteropidae</taxon>
        <taxon>Zosterops</taxon>
    </lineage>
</organism>
<gene>
    <name evidence="1" type="ORF">HGM15179_002707</name>
</gene>
<reference evidence="1" key="1">
    <citation type="submission" date="2019-04" db="EMBL/GenBank/DDBJ databases">
        <title>Genome assembly of Zosterops borbonicus 15179.</title>
        <authorList>
            <person name="Leroy T."/>
            <person name="Anselmetti Y."/>
            <person name="Tilak M.-K."/>
            <person name="Nabholz B."/>
        </authorList>
    </citation>
    <scope>NUCLEOTIDE SEQUENCE</scope>
    <source>
        <strain evidence="1">HGM_15179</strain>
        <tissue evidence="1">Muscle</tissue>
    </source>
</reference>
<keyword evidence="2" id="KW-1185">Reference proteome</keyword>
<dbReference type="OrthoDB" id="10540341at2759"/>
<comment type="caution">
    <text evidence="1">The sequence shown here is derived from an EMBL/GenBank/DDBJ whole genome shotgun (WGS) entry which is preliminary data.</text>
</comment>
<name>A0A8K1LRV4_9PASS</name>
<proteinExistence type="predicted"/>